<evidence type="ECO:0000313" key="4">
    <source>
        <dbReference type="EMBL" id="CAD7625810.1"/>
    </source>
</evidence>
<protein>
    <recommendedName>
        <fullName evidence="6">Geranylgeranyl pyrophosphate synthase</fullName>
    </recommendedName>
</protein>
<evidence type="ECO:0000256" key="2">
    <source>
        <dbReference type="ARBA" id="ARBA00022842"/>
    </source>
</evidence>
<proteinExistence type="inferred from homology"/>
<dbReference type="SFLD" id="SFLDS00005">
    <property type="entry name" value="Isoprenoid_Synthase_Type_I"/>
    <property type="match status" value="1"/>
</dbReference>
<organism evidence="4">
    <name type="scientific">Medioppia subpectinata</name>
    <dbReference type="NCBI Taxonomy" id="1979941"/>
    <lineage>
        <taxon>Eukaryota</taxon>
        <taxon>Metazoa</taxon>
        <taxon>Ecdysozoa</taxon>
        <taxon>Arthropoda</taxon>
        <taxon>Chelicerata</taxon>
        <taxon>Arachnida</taxon>
        <taxon>Acari</taxon>
        <taxon>Acariformes</taxon>
        <taxon>Sarcoptiformes</taxon>
        <taxon>Oribatida</taxon>
        <taxon>Brachypylina</taxon>
        <taxon>Oppioidea</taxon>
        <taxon>Oppiidae</taxon>
        <taxon>Medioppia</taxon>
    </lineage>
</organism>
<dbReference type="InterPro" id="IPR033749">
    <property type="entry name" value="Polyprenyl_synt_CS"/>
</dbReference>
<dbReference type="InterPro" id="IPR008949">
    <property type="entry name" value="Isoprenoid_synthase_dom_sf"/>
</dbReference>
<dbReference type="EMBL" id="CAJPIZ010003343">
    <property type="protein sequence ID" value="CAG2106240.1"/>
    <property type="molecule type" value="Genomic_DNA"/>
</dbReference>
<dbReference type="Pfam" id="PF00348">
    <property type="entry name" value="polyprenyl_synt"/>
    <property type="match status" value="1"/>
</dbReference>
<accession>A0A7R9PYS7</accession>
<gene>
    <name evidence="4" type="ORF">OSB1V03_LOCUS6243</name>
</gene>
<dbReference type="PANTHER" id="PTHR12001:SF44">
    <property type="entry name" value="GERANYLGERANYL PYROPHOSPHATE SYNTHASE"/>
    <property type="match status" value="1"/>
</dbReference>
<dbReference type="GO" id="GO:0046872">
    <property type="term" value="F:metal ion binding"/>
    <property type="evidence" value="ECO:0007669"/>
    <property type="project" value="UniProtKB-KW"/>
</dbReference>
<evidence type="ECO:0008006" key="6">
    <source>
        <dbReference type="Google" id="ProtNLM"/>
    </source>
</evidence>
<keyword evidence="3" id="KW-0808">Transferase</keyword>
<reference evidence="4" key="1">
    <citation type="submission" date="2020-11" db="EMBL/GenBank/DDBJ databases">
        <authorList>
            <person name="Tran Van P."/>
        </authorList>
    </citation>
    <scope>NUCLEOTIDE SEQUENCE</scope>
</reference>
<dbReference type="SFLD" id="SFLDG01017">
    <property type="entry name" value="Polyprenyl_Transferase_Like"/>
    <property type="match status" value="1"/>
</dbReference>
<dbReference type="PROSITE" id="PS00444">
    <property type="entry name" value="POLYPRENYL_SYNTHASE_2"/>
    <property type="match status" value="1"/>
</dbReference>
<dbReference type="OrthoDB" id="6921389at2759"/>
<keyword evidence="5" id="KW-1185">Reference proteome</keyword>
<dbReference type="Gene3D" id="1.10.600.10">
    <property type="entry name" value="Farnesyl Diphosphate Synthase"/>
    <property type="match status" value="1"/>
</dbReference>
<dbReference type="GO" id="GO:0042811">
    <property type="term" value="P:pheromone biosynthetic process"/>
    <property type="evidence" value="ECO:0007669"/>
    <property type="project" value="UniProtKB-ARBA"/>
</dbReference>
<dbReference type="PANTHER" id="PTHR12001">
    <property type="entry name" value="GERANYLGERANYL PYROPHOSPHATE SYNTHASE"/>
    <property type="match status" value="1"/>
</dbReference>
<dbReference type="InterPro" id="IPR000092">
    <property type="entry name" value="Polyprenyl_synt"/>
</dbReference>
<dbReference type="SUPFAM" id="SSF48576">
    <property type="entry name" value="Terpenoid synthases"/>
    <property type="match status" value="1"/>
</dbReference>
<dbReference type="GO" id="GO:0004659">
    <property type="term" value="F:prenyltransferase activity"/>
    <property type="evidence" value="ECO:0007669"/>
    <property type="project" value="InterPro"/>
</dbReference>
<keyword evidence="2" id="KW-0460">Magnesium</keyword>
<dbReference type="GO" id="GO:0008299">
    <property type="term" value="P:isoprenoid biosynthetic process"/>
    <property type="evidence" value="ECO:0007669"/>
    <property type="project" value="InterPro"/>
</dbReference>
<name>A0A7R9PYS7_9ACAR</name>
<sequence length="299" mass="34567">MCEDNKYNINHLLEPYNYLVRNSGKQIRTKIIKAFNVWLQLENKDLLLVSEIIELLHNSAILIDDIEDSSELRGGEPSAHLVYGIATTINCGNYGYFLALEKVVQQMPQHLQQKACKIYANQMIELHQGQGLDIYWRDQFLCPTEDQYLDMIRKKTGGLFTMAVKFSQLLSNCNQKNFQPFIDILGDYFQIRDDYANLVSDQYNEGKTFCEDLTEGKFSFPIIHAINSDLNDTTVIDILRMRTTNRVLKETALKTMQSLGSLEYTLNRMKQLDAMARDEVKRLGDNPEMIMILDILNKI</sequence>
<comment type="similarity">
    <text evidence="3">Belongs to the FPP/GGPP synthase family.</text>
</comment>
<dbReference type="Proteomes" id="UP000759131">
    <property type="component" value="Unassembled WGS sequence"/>
</dbReference>
<dbReference type="CDD" id="cd00685">
    <property type="entry name" value="Trans_IPPS_HT"/>
    <property type="match status" value="1"/>
</dbReference>
<dbReference type="AlphaFoldDB" id="A0A7R9PYS7"/>
<dbReference type="EMBL" id="OC857918">
    <property type="protein sequence ID" value="CAD7625810.1"/>
    <property type="molecule type" value="Genomic_DNA"/>
</dbReference>
<evidence type="ECO:0000256" key="1">
    <source>
        <dbReference type="ARBA" id="ARBA00022723"/>
    </source>
</evidence>
<keyword evidence="1" id="KW-0479">Metal-binding</keyword>
<evidence type="ECO:0000256" key="3">
    <source>
        <dbReference type="RuleBase" id="RU004466"/>
    </source>
</evidence>
<evidence type="ECO:0000313" key="5">
    <source>
        <dbReference type="Proteomes" id="UP000759131"/>
    </source>
</evidence>